<evidence type="ECO:0000313" key="3">
    <source>
        <dbReference type="Proteomes" id="UP001604277"/>
    </source>
</evidence>
<proteinExistence type="predicted"/>
<dbReference type="NCBIfam" id="TIGR01053">
    <property type="entry name" value="LSD1"/>
    <property type="match status" value="1"/>
</dbReference>
<feature type="domain" description="Zinc finger LSD1-type" evidence="1">
    <location>
        <begin position="75"/>
        <end position="99"/>
    </location>
</feature>
<keyword evidence="3" id="KW-1185">Reference proteome</keyword>
<dbReference type="AlphaFoldDB" id="A0ABD1UWV2"/>
<accession>A0ABD1UWV2</accession>
<dbReference type="InterPro" id="IPR005735">
    <property type="entry name" value="Znf_LSD1"/>
</dbReference>
<comment type="caution">
    <text evidence="2">The sequence shown here is derived from an EMBL/GenBank/DDBJ whole genome shotgun (WGS) entry which is preliminary data.</text>
</comment>
<dbReference type="EMBL" id="JBFOLJ010000006">
    <property type="protein sequence ID" value="KAL2529519.1"/>
    <property type="molecule type" value="Genomic_DNA"/>
</dbReference>
<dbReference type="Proteomes" id="UP001604277">
    <property type="component" value="Unassembled WGS sequence"/>
</dbReference>
<name>A0ABD1UWV2_9LAMI</name>
<gene>
    <name evidence="2" type="ORF">Fot_22120</name>
</gene>
<sequence length="108" mass="11658">MQGRFAVGVGQSFFILEEQRTLSSLDSKEGYYMENGLSKMKENSPLFLSLSGCQICHPLPSNQPPLTNPTSGKVCSGCSTVLLYPRRAANVCCSLCNAVTSVPQPVKL</sequence>
<evidence type="ECO:0000313" key="2">
    <source>
        <dbReference type="EMBL" id="KAL2529519.1"/>
    </source>
</evidence>
<evidence type="ECO:0000259" key="1">
    <source>
        <dbReference type="Pfam" id="PF06943"/>
    </source>
</evidence>
<dbReference type="Pfam" id="PF06943">
    <property type="entry name" value="zf-LSD1"/>
    <property type="match status" value="1"/>
</dbReference>
<reference evidence="3" key="1">
    <citation type="submission" date="2024-07" db="EMBL/GenBank/DDBJ databases">
        <title>Two chromosome-level genome assemblies of Korean endemic species Abeliophyllum distichum and Forsythia ovata (Oleaceae).</title>
        <authorList>
            <person name="Jang H."/>
        </authorList>
    </citation>
    <scope>NUCLEOTIDE SEQUENCE [LARGE SCALE GENOMIC DNA]</scope>
</reference>
<organism evidence="2 3">
    <name type="scientific">Forsythia ovata</name>
    <dbReference type="NCBI Taxonomy" id="205694"/>
    <lineage>
        <taxon>Eukaryota</taxon>
        <taxon>Viridiplantae</taxon>
        <taxon>Streptophyta</taxon>
        <taxon>Embryophyta</taxon>
        <taxon>Tracheophyta</taxon>
        <taxon>Spermatophyta</taxon>
        <taxon>Magnoliopsida</taxon>
        <taxon>eudicotyledons</taxon>
        <taxon>Gunneridae</taxon>
        <taxon>Pentapetalae</taxon>
        <taxon>asterids</taxon>
        <taxon>lamiids</taxon>
        <taxon>Lamiales</taxon>
        <taxon>Oleaceae</taxon>
        <taxon>Forsythieae</taxon>
        <taxon>Forsythia</taxon>
    </lineage>
</organism>
<protein>
    <submittedName>
        <fullName evidence="2">Zinc finger protein</fullName>
    </submittedName>
</protein>